<evidence type="ECO:0000256" key="5">
    <source>
        <dbReference type="ARBA" id="ARBA00022729"/>
    </source>
</evidence>
<dbReference type="EMBL" id="JBBPBM010000003">
    <property type="protein sequence ID" value="KAK8593571.1"/>
    <property type="molecule type" value="Genomic_DNA"/>
</dbReference>
<keyword evidence="5 6" id="KW-0732">Signal</keyword>
<comment type="similarity">
    <text evidence="2 6">Belongs to the plant self-incompatibility (S1) protein family.</text>
</comment>
<dbReference type="PANTHER" id="PTHR31232:SF164">
    <property type="entry name" value="S-PROTEIN HOMOLOG"/>
    <property type="match status" value="1"/>
</dbReference>
<evidence type="ECO:0000256" key="2">
    <source>
        <dbReference type="ARBA" id="ARBA00005581"/>
    </source>
</evidence>
<reference evidence="7 8" key="1">
    <citation type="journal article" date="2024" name="G3 (Bethesda)">
        <title>Genome assembly of Hibiscus sabdariffa L. provides insights into metabolisms of medicinal natural products.</title>
        <authorList>
            <person name="Kim T."/>
        </authorList>
    </citation>
    <scope>NUCLEOTIDE SEQUENCE [LARGE SCALE GENOMIC DNA]</scope>
    <source>
        <strain evidence="7">TK-2024</strain>
        <tissue evidence="7">Old leaves</tissue>
    </source>
</reference>
<keyword evidence="4 6" id="KW-0964">Secreted</keyword>
<keyword evidence="3 6" id="KW-0713">Self-incompatibility</keyword>
<dbReference type="Pfam" id="PF05938">
    <property type="entry name" value="Self-incomp_S1"/>
    <property type="match status" value="1"/>
</dbReference>
<comment type="caution">
    <text evidence="7">The sequence shown here is derived from an EMBL/GenBank/DDBJ whole genome shotgun (WGS) entry which is preliminary data.</text>
</comment>
<feature type="chain" id="PRO_5045001229" description="S-protein homolog" evidence="6">
    <location>
        <begin position="26"/>
        <end position="144"/>
    </location>
</feature>
<evidence type="ECO:0000313" key="7">
    <source>
        <dbReference type="EMBL" id="KAK8593571.1"/>
    </source>
</evidence>
<evidence type="ECO:0000256" key="4">
    <source>
        <dbReference type="ARBA" id="ARBA00022525"/>
    </source>
</evidence>
<evidence type="ECO:0000313" key="8">
    <source>
        <dbReference type="Proteomes" id="UP001472677"/>
    </source>
</evidence>
<evidence type="ECO:0000256" key="1">
    <source>
        <dbReference type="ARBA" id="ARBA00004613"/>
    </source>
</evidence>
<dbReference type="Proteomes" id="UP001472677">
    <property type="component" value="Unassembled WGS sequence"/>
</dbReference>
<feature type="signal peptide" evidence="6">
    <location>
        <begin position="1"/>
        <end position="25"/>
    </location>
</feature>
<organism evidence="7 8">
    <name type="scientific">Hibiscus sabdariffa</name>
    <name type="common">roselle</name>
    <dbReference type="NCBI Taxonomy" id="183260"/>
    <lineage>
        <taxon>Eukaryota</taxon>
        <taxon>Viridiplantae</taxon>
        <taxon>Streptophyta</taxon>
        <taxon>Embryophyta</taxon>
        <taxon>Tracheophyta</taxon>
        <taxon>Spermatophyta</taxon>
        <taxon>Magnoliopsida</taxon>
        <taxon>eudicotyledons</taxon>
        <taxon>Gunneridae</taxon>
        <taxon>Pentapetalae</taxon>
        <taxon>rosids</taxon>
        <taxon>malvids</taxon>
        <taxon>Malvales</taxon>
        <taxon>Malvaceae</taxon>
        <taxon>Malvoideae</taxon>
        <taxon>Hibiscus</taxon>
    </lineage>
</organism>
<evidence type="ECO:0000256" key="3">
    <source>
        <dbReference type="ARBA" id="ARBA00022471"/>
    </source>
</evidence>
<accession>A0ABR2G3D7</accession>
<name>A0ABR2G3D7_9ROSI</name>
<gene>
    <name evidence="7" type="ORF">V6N12_045648</name>
</gene>
<keyword evidence="8" id="KW-1185">Reference proteome</keyword>
<comment type="subcellular location">
    <subcellularLocation>
        <location evidence="1 6">Secreted</location>
    </subcellularLocation>
</comment>
<sequence>MGNLKNVALPLLLALSLLHLPFAESLWFINYHIHIVNDLPLGNSPPNQPNLFMHCKSKNKDLGDRPMVKGQDYTWDTKLNFLRTTLFFCNARWVGRKSRRFDAFDGSRDERRCLEYHNSCMWSVRADGFYLSINNATWFKIYPW</sequence>
<evidence type="ECO:0000256" key="6">
    <source>
        <dbReference type="RuleBase" id="RU367044"/>
    </source>
</evidence>
<protein>
    <recommendedName>
        <fullName evidence="6">S-protein homolog</fullName>
    </recommendedName>
</protein>
<proteinExistence type="inferred from homology"/>
<dbReference type="InterPro" id="IPR010264">
    <property type="entry name" value="Self-incomp_S1"/>
</dbReference>
<dbReference type="PANTHER" id="PTHR31232">
    <property type="match status" value="1"/>
</dbReference>